<comment type="caution">
    <text evidence="1">The sequence shown here is derived from an EMBL/GenBank/DDBJ whole genome shotgun (WGS) entry which is preliminary data.</text>
</comment>
<organism evidence="1 2">
    <name type="scientific">Eucalyptus globulus</name>
    <name type="common">Tasmanian blue gum</name>
    <dbReference type="NCBI Taxonomy" id="34317"/>
    <lineage>
        <taxon>Eukaryota</taxon>
        <taxon>Viridiplantae</taxon>
        <taxon>Streptophyta</taxon>
        <taxon>Embryophyta</taxon>
        <taxon>Tracheophyta</taxon>
        <taxon>Spermatophyta</taxon>
        <taxon>Magnoliopsida</taxon>
        <taxon>eudicotyledons</taxon>
        <taxon>Gunneridae</taxon>
        <taxon>Pentapetalae</taxon>
        <taxon>rosids</taxon>
        <taxon>malvids</taxon>
        <taxon>Myrtales</taxon>
        <taxon>Myrtaceae</taxon>
        <taxon>Myrtoideae</taxon>
        <taxon>Eucalypteae</taxon>
        <taxon>Eucalyptus</taxon>
    </lineage>
</organism>
<evidence type="ECO:0000313" key="1">
    <source>
        <dbReference type="EMBL" id="KAL3733300.1"/>
    </source>
</evidence>
<keyword evidence="2" id="KW-1185">Reference proteome</keyword>
<accession>A0ABD3K057</accession>
<name>A0ABD3K057_EUCGL</name>
<dbReference type="AlphaFoldDB" id="A0ABD3K057"/>
<gene>
    <name evidence="1" type="ORF">ACJRO7_022774</name>
</gene>
<protein>
    <submittedName>
        <fullName evidence="1">Uncharacterized protein</fullName>
    </submittedName>
</protein>
<proteinExistence type="predicted"/>
<evidence type="ECO:0000313" key="2">
    <source>
        <dbReference type="Proteomes" id="UP001634007"/>
    </source>
</evidence>
<dbReference type="EMBL" id="JBJKBG010000006">
    <property type="protein sequence ID" value="KAL3733300.1"/>
    <property type="molecule type" value="Genomic_DNA"/>
</dbReference>
<dbReference type="Proteomes" id="UP001634007">
    <property type="component" value="Unassembled WGS sequence"/>
</dbReference>
<sequence length="108" mass="11828">MRCLHLSREIHLITRVHMDSGAVESGLCAKARHVLYPSGSADFPLLAGTWKVHSSFFVCFHAPSPLPKSALLVRCSTSVLSWQLWCSGVDPKRLSWSGTCSSTPRSTS</sequence>
<reference evidence="1 2" key="1">
    <citation type="submission" date="2024-11" db="EMBL/GenBank/DDBJ databases">
        <title>Chromosome-level genome assembly of Eucalyptus globulus Labill. provides insights into its genome evolution.</title>
        <authorList>
            <person name="Li X."/>
        </authorList>
    </citation>
    <scope>NUCLEOTIDE SEQUENCE [LARGE SCALE GENOMIC DNA]</scope>
    <source>
        <strain evidence="1">CL2024</strain>
        <tissue evidence="1">Fresh tender leaves</tissue>
    </source>
</reference>